<protein>
    <recommendedName>
        <fullName evidence="6">SWIM-type domain-containing protein</fullName>
    </recommendedName>
</protein>
<dbReference type="Pfam" id="PF03108">
    <property type="entry name" value="DBD_Tnp_Mut"/>
    <property type="match status" value="1"/>
</dbReference>
<feature type="region of interest" description="Disordered" evidence="5">
    <location>
        <begin position="83"/>
        <end position="103"/>
    </location>
</feature>
<dbReference type="InterPro" id="IPR006564">
    <property type="entry name" value="Znf_PMZ"/>
</dbReference>
<feature type="domain" description="SWIM-type" evidence="6">
    <location>
        <begin position="351"/>
        <end position="383"/>
    </location>
</feature>
<sequence length="422" mass="48186">MDPIKFTEMELVDDEDVETMVALYCHSNQNAPIHLFAELAIVESTEDPTPLGEEDGPQEPCMVVPISYIGSQSTTHGINIDLNATPETDVGGDDVYRSSDPSDYEVDIDSDPDVDDVLDDIDDEGVNEDGNINASLVGSQICHIVIHNNPGAHMSRIDPDEAHTAEFPEYPEILPTHQMAIYSDPEELFVGQRFESNEECVFAIKRYSMNISVDYKVVESKPTLYIGECWNLAEGCNWRIRAAFIQKSQMWEIRKFGWIAAMREYVPETIIKLQTRPYYGPDEQQQLAYELEPHIFRQRMTQLESDMEGQTNTSFRQWLGSMEPWQWAQSFDEGFRYETIGSRPGIPPRLYGVDLRNIRCDCKRFQTLHYPCAHVVAACAKVSLNVDQFIDEVYTLEHTLRVWENKFPVLPDLYLGGSSDDL</sequence>
<evidence type="ECO:0000313" key="7">
    <source>
        <dbReference type="EMBL" id="PPS02457.1"/>
    </source>
</evidence>
<gene>
    <name evidence="7" type="ORF">GOBAR_AA18198</name>
</gene>
<evidence type="ECO:0000313" key="8">
    <source>
        <dbReference type="Proteomes" id="UP000239757"/>
    </source>
</evidence>
<evidence type="ECO:0000259" key="6">
    <source>
        <dbReference type="PROSITE" id="PS50966"/>
    </source>
</evidence>
<evidence type="ECO:0000256" key="5">
    <source>
        <dbReference type="SAM" id="MobiDB-lite"/>
    </source>
</evidence>
<dbReference type="PANTHER" id="PTHR31973">
    <property type="entry name" value="POLYPROTEIN, PUTATIVE-RELATED"/>
    <property type="match status" value="1"/>
</dbReference>
<dbReference type="InterPro" id="IPR007527">
    <property type="entry name" value="Znf_SWIM"/>
</dbReference>
<dbReference type="AlphaFoldDB" id="A0A2P5XGJ9"/>
<organism evidence="7 8">
    <name type="scientific">Gossypium barbadense</name>
    <name type="common">Sea Island cotton</name>
    <name type="synonym">Hibiscus barbadensis</name>
    <dbReference type="NCBI Taxonomy" id="3634"/>
    <lineage>
        <taxon>Eukaryota</taxon>
        <taxon>Viridiplantae</taxon>
        <taxon>Streptophyta</taxon>
        <taxon>Embryophyta</taxon>
        <taxon>Tracheophyta</taxon>
        <taxon>Spermatophyta</taxon>
        <taxon>Magnoliopsida</taxon>
        <taxon>eudicotyledons</taxon>
        <taxon>Gunneridae</taxon>
        <taxon>Pentapetalae</taxon>
        <taxon>rosids</taxon>
        <taxon>malvids</taxon>
        <taxon>Malvales</taxon>
        <taxon>Malvaceae</taxon>
        <taxon>Malvoideae</taxon>
        <taxon>Gossypium</taxon>
    </lineage>
</organism>
<dbReference type="EMBL" id="KZ664922">
    <property type="protein sequence ID" value="PPS02457.1"/>
    <property type="molecule type" value="Genomic_DNA"/>
</dbReference>
<dbReference type="Pfam" id="PF04434">
    <property type="entry name" value="SWIM"/>
    <property type="match status" value="1"/>
</dbReference>
<dbReference type="PANTHER" id="PTHR31973:SF195">
    <property type="entry name" value="MUDR FAMILY TRANSPOSASE"/>
    <property type="match status" value="1"/>
</dbReference>
<keyword evidence="3" id="KW-0862">Zinc</keyword>
<keyword evidence="2 4" id="KW-0863">Zinc-finger</keyword>
<dbReference type="PROSITE" id="PS50966">
    <property type="entry name" value="ZF_SWIM"/>
    <property type="match status" value="1"/>
</dbReference>
<name>A0A2P5XGJ9_GOSBA</name>
<dbReference type="InterPro" id="IPR004332">
    <property type="entry name" value="Transposase_MuDR"/>
</dbReference>
<keyword evidence="1" id="KW-0479">Metal-binding</keyword>
<dbReference type="SMART" id="SM00575">
    <property type="entry name" value="ZnF_PMZ"/>
    <property type="match status" value="1"/>
</dbReference>
<dbReference type="GO" id="GO:0008270">
    <property type="term" value="F:zinc ion binding"/>
    <property type="evidence" value="ECO:0007669"/>
    <property type="project" value="UniProtKB-KW"/>
</dbReference>
<evidence type="ECO:0000256" key="1">
    <source>
        <dbReference type="ARBA" id="ARBA00022723"/>
    </source>
</evidence>
<accession>A0A2P5XGJ9</accession>
<proteinExistence type="predicted"/>
<dbReference type="OrthoDB" id="10373615at2759"/>
<evidence type="ECO:0000256" key="3">
    <source>
        <dbReference type="ARBA" id="ARBA00022833"/>
    </source>
</evidence>
<dbReference type="Proteomes" id="UP000239757">
    <property type="component" value="Unassembled WGS sequence"/>
</dbReference>
<evidence type="ECO:0000256" key="2">
    <source>
        <dbReference type="ARBA" id="ARBA00022771"/>
    </source>
</evidence>
<evidence type="ECO:0000256" key="4">
    <source>
        <dbReference type="PROSITE-ProRule" id="PRU00325"/>
    </source>
</evidence>
<reference evidence="7 8" key="1">
    <citation type="submission" date="2015-01" db="EMBL/GenBank/DDBJ databases">
        <title>Genome of allotetraploid Gossypium barbadense reveals genomic plasticity and fiber elongation in cotton evolution.</title>
        <authorList>
            <person name="Chen X."/>
            <person name="Liu X."/>
            <person name="Zhao B."/>
            <person name="Zheng H."/>
            <person name="Hu Y."/>
            <person name="Lu G."/>
            <person name="Yang C."/>
            <person name="Chen J."/>
            <person name="Shan C."/>
            <person name="Zhang L."/>
            <person name="Zhou Y."/>
            <person name="Wang L."/>
            <person name="Guo W."/>
            <person name="Bai Y."/>
            <person name="Ruan J."/>
            <person name="Shangguan X."/>
            <person name="Mao Y."/>
            <person name="Jiang J."/>
            <person name="Zhu Y."/>
            <person name="Lei J."/>
            <person name="Kang H."/>
            <person name="Chen S."/>
            <person name="He X."/>
            <person name="Wang R."/>
            <person name="Wang Y."/>
            <person name="Chen J."/>
            <person name="Wang L."/>
            <person name="Yu S."/>
            <person name="Wang B."/>
            <person name="Wei J."/>
            <person name="Song S."/>
            <person name="Lu X."/>
            <person name="Gao Z."/>
            <person name="Gu W."/>
            <person name="Deng X."/>
            <person name="Ma D."/>
            <person name="Wang S."/>
            <person name="Liang W."/>
            <person name="Fang L."/>
            <person name="Cai C."/>
            <person name="Zhu X."/>
            <person name="Zhou B."/>
            <person name="Zhang Y."/>
            <person name="Chen Z."/>
            <person name="Xu S."/>
            <person name="Zhu R."/>
            <person name="Wang S."/>
            <person name="Zhang T."/>
            <person name="Zhao G."/>
        </authorList>
    </citation>
    <scope>NUCLEOTIDE SEQUENCE [LARGE SCALE GENOMIC DNA]</scope>
    <source>
        <strain evidence="8">cv. Xinhai21</strain>
        <tissue evidence="7">Leaf</tissue>
    </source>
</reference>